<protein>
    <submittedName>
        <fullName evidence="1">Uncharacterized protein</fullName>
    </submittedName>
</protein>
<dbReference type="AlphaFoldDB" id="A0A6C0DDY3"/>
<name>A0A6C0DDY3_9ZZZZ</name>
<accession>A0A6C0DDY3</accession>
<dbReference type="EMBL" id="MN739586">
    <property type="protein sequence ID" value="QHT14530.1"/>
    <property type="molecule type" value="Genomic_DNA"/>
</dbReference>
<reference evidence="1" key="1">
    <citation type="journal article" date="2020" name="Nature">
        <title>Giant virus diversity and host interactions through global metagenomics.</title>
        <authorList>
            <person name="Schulz F."/>
            <person name="Roux S."/>
            <person name="Paez-Espino D."/>
            <person name="Jungbluth S."/>
            <person name="Walsh D.A."/>
            <person name="Denef V.J."/>
            <person name="McMahon K.D."/>
            <person name="Konstantinidis K.T."/>
            <person name="Eloe-Fadrosh E.A."/>
            <person name="Kyrpides N.C."/>
            <person name="Woyke T."/>
        </authorList>
    </citation>
    <scope>NUCLEOTIDE SEQUENCE</scope>
    <source>
        <strain evidence="1">GVMAG-M-3300023174-141</strain>
    </source>
</reference>
<organism evidence="1">
    <name type="scientific">viral metagenome</name>
    <dbReference type="NCBI Taxonomy" id="1070528"/>
    <lineage>
        <taxon>unclassified sequences</taxon>
        <taxon>metagenomes</taxon>
        <taxon>organismal metagenomes</taxon>
    </lineage>
</organism>
<sequence>MYLYRLSEYIPVGTTPTLPIVSFENSIDMSRVPTYPMDEMERLWKEEKQITFVLHYLDGNDVYYFLLPTDHPDTTNYWHHELTNQTLKWHHCDFYSNRILERFLGRFKRRLHTRSFLSDIYLQIQHELNITDENDMRFQEVLYETLCTIRIESSYHNQLIQIDDLHDRELIQRVRDEVRENVEMERRYRPDGEGFMEAQQSFEKISRS</sequence>
<proteinExistence type="predicted"/>
<evidence type="ECO:0000313" key="1">
    <source>
        <dbReference type="EMBL" id="QHT14530.1"/>
    </source>
</evidence>